<proteinExistence type="predicted"/>
<dbReference type="Proteomes" id="UP000260721">
    <property type="component" value="Unassembled WGS sequence"/>
</dbReference>
<accession>A0A3E3DU34</accession>
<protein>
    <recommendedName>
        <fullName evidence="3">VCBS repeat-containing protein</fullName>
    </recommendedName>
</protein>
<comment type="caution">
    <text evidence="1">The sequence shown here is derived from an EMBL/GenBank/DDBJ whole genome shotgun (WGS) entry which is preliminary data.</text>
</comment>
<evidence type="ECO:0000313" key="1">
    <source>
        <dbReference type="EMBL" id="RGD72723.1"/>
    </source>
</evidence>
<evidence type="ECO:0008006" key="3">
    <source>
        <dbReference type="Google" id="ProtNLM"/>
    </source>
</evidence>
<name>A0A3E3DU34_9FIRM</name>
<evidence type="ECO:0000313" key="2">
    <source>
        <dbReference type="Proteomes" id="UP000260721"/>
    </source>
</evidence>
<gene>
    <name evidence="1" type="ORF">DXC78_12725</name>
</gene>
<sequence length="345" mass="38848">MKIEKKHLDDIKRCYCASNICMNGENHILLASEDPDIACNMYSGKDFETKETVWTHPGGCMSIIPIPNKEKEFLAVQEFYLKVSPSLAKIVWGKYDDEKGWQIKDVLSLPYIHRFDIYEVDGANYFIGATIATSKKEKNDWSVPGRIYIGKLPDDPSQGIELKILKDGLFRNHGYWHGKENGKDVGYFGSDQGILKVTPPEKENGEWKTEFILEGQIGEIATADLDGDGIEEIMTIEPFHGNSIQIYKKEENGYKKVWTYDNTIDFAHTLVGTTLCGKPSFVAGVRREEAELFYVQYVDGAYKATVIEKGVGPANLCVVHEKDRDLIVSANHTANEAAVYVVTEE</sequence>
<dbReference type="AlphaFoldDB" id="A0A3E3DU34"/>
<organism evidence="1 2">
    <name type="scientific">Faecalicoccus pleomorphus</name>
    <dbReference type="NCBI Taxonomy" id="1323"/>
    <lineage>
        <taxon>Bacteria</taxon>
        <taxon>Bacillati</taxon>
        <taxon>Bacillota</taxon>
        <taxon>Erysipelotrichia</taxon>
        <taxon>Erysipelotrichales</taxon>
        <taxon>Erysipelotrichaceae</taxon>
        <taxon>Faecalicoccus</taxon>
    </lineage>
</organism>
<dbReference type="RefSeq" id="WP_117447364.1">
    <property type="nucleotide sequence ID" value="NZ_JBPFKJ010000008.1"/>
</dbReference>
<reference evidence="1 2" key="1">
    <citation type="submission" date="2018-08" db="EMBL/GenBank/DDBJ databases">
        <title>A genome reference for cultivated species of the human gut microbiota.</title>
        <authorList>
            <person name="Zou Y."/>
            <person name="Xue W."/>
            <person name="Luo G."/>
        </authorList>
    </citation>
    <scope>NUCLEOTIDE SEQUENCE [LARGE SCALE GENOMIC DNA]</scope>
    <source>
        <strain evidence="1 2">TF08-11</strain>
    </source>
</reference>
<dbReference type="EMBL" id="QUSK01000058">
    <property type="protein sequence ID" value="RGD72723.1"/>
    <property type="molecule type" value="Genomic_DNA"/>
</dbReference>